<accession>A0A0R3WR56</accession>
<protein>
    <submittedName>
        <fullName evidence="3">ADP,ATP carrier protein</fullName>
    </submittedName>
</protein>
<evidence type="ECO:0000313" key="2">
    <source>
        <dbReference type="Proteomes" id="UP000274429"/>
    </source>
</evidence>
<dbReference type="Proteomes" id="UP000274429">
    <property type="component" value="Unassembled WGS sequence"/>
</dbReference>
<name>A0A0R3WR56_HYDTA</name>
<sequence length="158" mass="16880">MGNPPRCKEKIREMLANSDGGAVKGALLEVIKGATSIGINTFIGIAKAPQLKALFECGKQLPRGINRLSSPLASSASTDSIPCILAQPGLAIKVRAPGETHYIHVNASVQRFEPICMSPSVYSSSKRVSTIEEREAVAKLNLRMSTNIKPEVGTNHLD</sequence>
<gene>
    <name evidence="1" type="ORF">TTAC_LOCUS3231</name>
</gene>
<dbReference type="EMBL" id="UYWX01002099">
    <property type="protein sequence ID" value="VDM22207.1"/>
    <property type="molecule type" value="Genomic_DNA"/>
</dbReference>
<dbReference type="AlphaFoldDB" id="A0A0R3WR56"/>
<proteinExistence type="predicted"/>
<evidence type="ECO:0000313" key="3">
    <source>
        <dbReference type="WBParaSite" id="TTAC_0000324601-mRNA-1"/>
    </source>
</evidence>
<organism evidence="3">
    <name type="scientific">Hydatigena taeniaeformis</name>
    <name type="common">Feline tapeworm</name>
    <name type="synonym">Taenia taeniaeformis</name>
    <dbReference type="NCBI Taxonomy" id="6205"/>
    <lineage>
        <taxon>Eukaryota</taxon>
        <taxon>Metazoa</taxon>
        <taxon>Spiralia</taxon>
        <taxon>Lophotrochozoa</taxon>
        <taxon>Platyhelminthes</taxon>
        <taxon>Cestoda</taxon>
        <taxon>Eucestoda</taxon>
        <taxon>Cyclophyllidea</taxon>
        <taxon>Taeniidae</taxon>
        <taxon>Hydatigera</taxon>
    </lineage>
</organism>
<keyword evidence="2" id="KW-1185">Reference proteome</keyword>
<reference evidence="1 2" key="2">
    <citation type="submission" date="2018-11" db="EMBL/GenBank/DDBJ databases">
        <authorList>
            <consortium name="Pathogen Informatics"/>
        </authorList>
    </citation>
    <scope>NUCLEOTIDE SEQUENCE [LARGE SCALE GENOMIC DNA]</scope>
</reference>
<dbReference type="WBParaSite" id="TTAC_0000324601-mRNA-1">
    <property type="protein sequence ID" value="TTAC_0000324601-mRNA-1"/>
    <property type="gene ID" value="TTAC_0000324601"/>
</dbReference>
<reference evidence="3" key="1">
    <citation type="submission" date="2017-02" db="UniProtKB">
        <authorList>
            <consortium name="WormBaseParasite"/>
        </authorList>
    </citation>
    <scope>IDENTIFICATION</scope>
</reference>
<evidence type="ECO:0000313" key="1">
    <source>
        <dbReference type="EMBL" id="VDM22207.1"/>
    </source>
</evidence>